<evidence type="ECO:0000256" key="3">
    <source>
        <dbReference type="ARBA" id="ARBA00022692"/>
    </source>
</evidence>
<keyword evidence="3 6" id="KW-0812">Transmembrane</keyword>
<dbReference type="Pfam" id="PF07690">
    <property type="entry name" value="MFS_1"/>
    <property type="match status" value="1"/>
</dbReference>
<dbReference type="AlphaFoldDB" id="A0A9W8I6J3"/>
<organism evidence="7 8">
    <name type="scientific">Coemansia brasiliensis</name>
    <dbReference type="NCBI Taxonomy" id="2650707"/>
    <lineage>
        <taxon>Eukaryota</taxon>
        <taxon>Fungi</taxon>
        <taxon>Fungi incertae sedis</taxon>
        <taxon>Zoopagomycota</taxon>
        <taxon>Kickxellomycotina</taxon>
        <taxon>Kickxellomycetes</taxon>
        <taxon>Kickxellales</taxon>
        <taxon>Kickxellaceae</taxon>
        <taxon>Coemansia</taxon>
    </lineage>
</organism>
<feature type="transmembrane region" description="Helical" evidence="6">
    <location>
        <begin position="153"/>
        <end position="172"/>
    </location>
</feature>
<feature type="transmembrane region" description="Helical" evidence="6">
    <location>
        <begin position="272"/>
        <end position="293"/>
    </location>
</feature>
<keyword evidence="5 6" id="KW-0472">Membrane</keyword>
<sequence length="331" mass="36837">MTSFWYTKRQQAPRIALFFSAGVFAGIWAGPLAARLESINGKLMGYQYIFIIEAAMTVGVALLMLLFLQNYPQTARFLTEKEREAALRMLEADRALSPKANYSTKQVLKALSDWTVWAYAIIFWAAATGGATQAIFGPTLISSMGYKATQAQVLSAVPSACGFVSQLLSMALPRVYPRFSIWIMLFSGCACVFYAIIASVENDRVRFAFLCLSNFALSPNMPLVSVWMSHNVLGVTKKGVASACTVMLGGIAGLIGSHIYRDKDAPQFRFGHIFVSVCNALIFLVALALNIYFRVENRRRDRANEDLDAQTLTPDQIEDLCDNRPDHRYTW</sequence>
<feature type="transmembrane region" description="Helical" evidence="6">
    <location>
        <begin position="116"/>
        <end position="141"/>
    </location>
</feature>
<comment type="subcellular location">
    <subcellularLocation>
        <location evidence="1">Membrane</location>
        <topology evidence="1">Multi-pass membrane protein</topology>
    </subcellularLocation>
</comment>
<feature type="transmembrane region" description="Helical" evidence="6">
    <location>
        <begin position="179"/>
        <end position="200"/>
    </location>
</feature>
<dbReference type="InterPro" id="IPR011701">
    <property type="entry name" value="MFS"/>
</dbReference>
<evidence type="ECO:0000256" key="5">
    <source>
        <dbReference type="ARBA" id="ARBA00023136"/>
    </source>
</evidence>
<dbReference type="SUPFAM" id="SSF103473">
    <property type="entry name" value="MFS general substrate transporter"/>
    <property type="match status" value="1"/>
</dbReference>
<reference evidence="7" key="1">
    <citation type="submission" date="2022-07" db="EMBL/GenBank/DDBJ databases">
        <title>Phylogenomic reconstructions and comparative analyses of Kickxellomycotina fungi.</title>
        <authorList>
            <person name="Reynolds N.K."/>
            <person name="Stajich J.E."/>
            <person name="Barry K."/>
            <person name="Grigoriev I.V."/>
            <person name="Crous P."/>
            <person name="Smith M.E."/>
        </authorList>
    </citation>
    <scope>NUCLEOTIDE SEQUENCE</scope>
    <source>
        <strain evidence="7">NRRL 1566</strain>
    </source>
</reference>
<feature type="transmembrane region" description="Helical" evidence="6">
    <location>
        <begin position="206"/>
        <end position="228"/>
    </location>
</feature>
<dbReference type="Gene3D" id="1.20.1250.20">
    <property type="entry name" value="MFS general substrate transporter like domains"/>
    <property type="match status" value="2"/>
</dbReference>
<evidence type="ECO:0000313" key="8">
    <source>
        <dbReference type="Proteomes" id="UP001139887"/>
    </source>
</evidence>
<feature type="transmembrane region" description="Helical" evidence="6">
    <location>
        <begin position="46"/>
        <end position="68"/>
    </location>
</feature>
<evidence type="ECO:0008006" key="9">
    <source>
        <dbReference type="Google" id="ProtNLM"/>
    </source>
</evidence>
<keyword evidence="8" id="KW-1185">Reference proteome</keyword>
<proteinExistence type="predicted"/>
<dbReference type="GO" id="GO:0016020">
    <property type="term" value="C:membrane"/>
    <property type="evidence" value="ECO:0007669"/>
    <property type="project" value="UniProtKB-SubCell"/>
</dbReference>
<evidence type="ECO:0000313" key="7">
    <source>
        <dbReference type="EMBL" id="KAJ2842076.1"/>
    </source>
</evidence>
<evidence type="ECO:0000256" key="1">
    <source>
        <dbReference type="ARBA" id="ARBA00004141"/>
    </source>
</evidence>
<feature type="transmembrane region" description="Helical" evidence="6">
    <location>
        <begin position="12"/>
        <end position="34"/>
    </location>
</feature>
<feature type="transmembrane region" description="Helical" evidence="6">
    <location>
        <begin position="240"/>
        <end position="260"/>
    </location>
</feature>
<dbReference type="OrthoDB" id="3639251at2759"/>
<name>A0A9W8I6J3_9FUNG</name>
<dbReference type="EMBL" id="JANBUW010001926">
    <property type="protein sequence ID" value="KAJ2842076.1"/>
    <property type="molecule type" value="Genomic_DNA"/>
</dbReference>
<keyword evidence="4 6" id="KW-1133">Transmembrane helix</keyword>
<protein>
    <recommendedName>
        <fullName evidence="9">MFS general substrate transporter</fullName>
    </recommendedName>
</protein>
<dbReference type="Proteomes" id="UP001139887">
    <property type="component" value="Unassembled WGS sequence"/>
</dbReference>
<keyword evidence="2" id="KW-0813">Transport</keyword>
<dbReference type="PANTHER" id="PTHR43791">
    <property type="entry name" value="PERMEASE-RELATED"/>
    <property type="match status" value="1"/>
</dbReference>
<evidence type="ECO:0000256" key="2">
    <source>
        <dbReference type="ARBA" id="ARBA00022448"/>
    </source>
</evidence>
<gene>
    <name evidence="7" type="ORF">IWW36_006043</name>
</gene>
<accession>A0A9W8I6J3</accession>
<evidence type="ECO:0000256" key="4">
    <source>
        <dbReference type="ARBA" id="ARBA00022989"/>
    </source>
</evidence>
<dbReference type="PANTHER" id="PTHR43791:SF36">
    <property type="entry name" value="TRANSPORTER, PUTATIVE (AFU_ORTHOLOGUE AFUA_6G08340)-RELATED"/>
    <property type="match status" value="1"/>
</dbReference>
<dbReference type="InterPro" id="IPR036259">
    <property type="entry name" value="MFS_trans_sf"/>
</dbReference>
<evidence type="ECO:0000256" key="6">
    <source>
        <dbReference type="SAM" id="Phobius"/>
    </source>
</evidence>
<dbReference type="GO" id="GO:0022857">
    <property type="term" value="F:transmembrane transporter activity"/>
    <property type="evidence" value="ECO:0007669"/>
    <property type="project" value="InterPro"/>
</dbReference>
<comment type="caution">
    <text evidence="7">The sequence shown here is derived from an EMBL/GenBank/DDBJ whole genome shotgun (WGS) entry which is preliminary data.</text>
</comment>